<proteinExistence type="predicted"/>
<reference evidence="3" key="2">
    <citation type="submission" date="2020-09" db="EMBL/GenBank/DDBJ databases">
        <authorList>
            <person name="Sun Q."/>
            <person name="Zhou Y."/>
        </authorList>
    </citation>
    <scope>NUCLEOTIDE SEQUENCE</scope>
    <source>
        <strain evidence="3">CGMCC 1.15448</strain>
    </source>
</reference>
<reference evidence="3" key="1">
    <citation type="journal article" date="2014" name="Int. J. Syst. Evol. Microbiol.">
        <title>Complete genome sequence of Corynebacterium casei LMG S-19264T (=DSM 44701T), isolated from a smear-ripened cheese.</title>
        <authorList>
            <consortium name="US DOE Joint Genome Institute (JGI-PGF)"/>
            <person name="Walter F."/>
            <person name="Albersmeier A."/>
            <person name="Kalinowski J."/>
            <person name="Ruckert C."/>
        </authorList>
    </citation>
    <scope>NUCLEOTIDE SEQUENCE</scope>
    <source>
        <strain evidence="3">CGMCC 1.15448</strain>
    </source>
</reference>
<dbReference type="InterPro" id="IPR028994">
    <property type="entry name" value="Integrin_alpha_N"/>
</dbReference>
<dbReference type="Pfam" id="PF07593">
    <property type="entry name" value="UnbV_ASPIC"/>
    <property type="match status" value="1"/>
</dbReference>
<gene>
    <name evidence="3" type="ORF">GCM10011511_14470</name>
</gene>
<comment type="caution">
    <text evidence="3">The sequence shown here is derived from an EMBL/GenBank/DDBJ whole genome shotgun (WGS) entry which is preliminary data.</text>
</comment>
<dbReference type="PANTHER" id="PTHR16026:SF0">
    <property type="entry name" value="CARTILAGE ACIDIC PROTEIN 1"/>
    <property type="match status" value="1"/>
</dbReference>
<protein>
    <recommendedName>
        <fullName evidence="2">ASPIC/UnbV domain-containing protein</fullName>
    </recommendedName>
</protein>
<dbReference type="Pfam" id="PF01839">
    <property type="entry name" value="FG-GAP"/>
    <property type="match status" value="1"/>
</dbReference>
<sequence>MVYRRRFYFGCLLLIFSGVFITSCGNKKTLFEMVPSSYSGVHFNNRITESDSVNVMDVSNIYNGGGVGIGDFNNDGKLDLYFTGNQVANKLYLNKGDFHFEDVTAKAGVDGGGKWCRGVAVVDINNDGLLDIYVCATIKPDARQRENLLYINQGVDSDGVPHFKEMAREYGLADSGYSTQAAFFDYDNDGDLDVYIADNEIIDGDYPNHYRAIKKDGSHPSTGRLYRNDWNDSLKHPVFVNVTRQAGTTVEGYAHAVTIADINKDGWKDIYVSNDYLSNDLLYINNHDGTFSEQLSTYFKHTSANAMGNDITDINNDGLADVVTLDMNPEDNFRKKMMMGSNNYQNYLNNDHFGYNYQYVRNSLQLNQGPRVGRNDSIGPPIFSEIGFYAGIAETDWSWTPLVADFDNDGYRDIIITNGFPKDVTDHDFLAFRDKAYNLVSKKELLKQIPEVKLHKYAFRNNGDLHFSDVSRDWGFMTTAFSNGAAYADLDGDGDLDLVVNNINDEAMVFRNTLRESDSKAHHYLQIQLAGDKKNGSGQGAWIELHYDGNQQVCENTAYRGYLSSVQGAVHFGLGGVESVDSVIVKWPTGKMQVLRHVVADQVLKVDIRNAGLDYSFSRDSVAASSLFRDVTDSVNIHYTQVQRDYIDFNVQKLLPHKLSQYGPAVAVGDINGDGLDDMVVGGAAFHSAELFIQGRDGSFLQKALLPDSVLTGKKGDDLGVLLFDADGDGDQDLFIAGGGNEYSPNDEAYEDRLYLNDGKGNFTLAPGALPHNLTSKFCVRAADYDHDGDLDLFISGRVDPWHYPQPVSSFIYRNDSKGGQVHFTDVTATVAKDLVNIGMVCDAQWTDFDNDGWPDLILAGEWMPVTFLKNDKGIFKNITSSTGTGNEVGWWNSIVAGDFDNDGDIDYVVGNLGLNSYYRASDRYPVRIYGKDFDSNGVYDMLVSLYLPDREGNKKEFPAQTRDDLIRQMNTLRKKFPDYKSFATATMDQVLSPEERAGALILKANNFKSCFLRNEGNGKFSLNPLPVQAQLSVINGMVAEDFDGDGNLDLVMAGNDFGTEPGTGRYDAFNGLYLKGDGKGGFTPLSILQSGVYLPGDQKSLVKLRGARGNCLLVSSQNKGPLKVLELKRNVLCVPLRPDDVSALIGYRDGRTRKEEFSYGSSFLSQSGRFLNLTGPVVSLQIEDRMGRRRRVK</sequence>
<dbReference type="Proteomes" id="UP000607559">
    <property type="component" value="Unassembled WGS sequence"/>
</dbReference>
<evidence type="ECO:0000313" key="4">
    <source>
        <dbReference type="Proteomes" id="UP000607559"/>
    </source>
</evidence>
<organism evidence="3 4">
    <name type="scientific">Puia dinghuensis</name>
    <dbReference type="NCBI Taxonomy" id="1792502"/>
    <lineage>
        <taxon>Bacteria</taxon>
        <taxon>Pseudomonadati</taxon>
        <taxon>Bacteroidota</taxon>
        <taxon>Chitinophagia</taxon>
        <taxon>Chitinophagales</taxon>
        <taxon>Chitinophagaceae</taxon>
        <taxon>Puia</taxon>
    </lineage>
</organism>
<dbReference type="InterPro" id="IPR013517">
    <property type="entry name" value="FG-GAP"/>
</dbReference>
<dbReference type="SUPFAM" id="SSF69318">
    <property type="entry name" value="Integrin alpha N-terminal domain"/>
    <property type="match status" value="3"/>
</dbReference>
<dbReference type="EMBL" id="BMJC01000001">
    <property type="protein sequence ID" value="GGA92197.1"/>
    <property type="molecule type" value="Genomic_DNA"/>
</dbReference>
<evidence type="ECO:0000313" key="3">
    <source>
        <dbReference type="EMBL" id="GGA92197.1"/>
    </source>
</evidence>
<feature type="domain" description="ASPIC/UnbV" evidence="2">
    <location>
        <begin position="540"/>
        <end position="604"/>
    </location>
</feature>
<dbReference type="AlphaFoldDB" id="A0A8J2XSN4"/>
<dbReference type="Gene3D" id="2.130.10.130">
    <property type="entry name" value="Integrin alpha, N-terminal"/>
    <property type="match status" value="4"/>
</dbReference>
<evidence type="ECO:0000256" key="1">
    <source>
        <dbReference type="ARBA" id="ARBA00022729"/>
    </source>
</evidence>
<dbReference type="PANTHER" id="PTHR16026">
    <property type="entry name" value="CARTILAGE ACIDIC PROTEIN 1"/>
    <property type="match status" value="1"/>
</dbReference>
<evidence type="ECO:0000259" key="2">
    <source>
        <dbReference type="Pfam" id="PF07593"/>
    </source>
</evidence>
<dbReference type="InterPro" id="IPR011519">
    <property type="entry name" value="UnbV_ASPIC"/>
</dbReference>
<keyword evidence="4" id="KW-1185">Reference proteome</keyword>
<dbReference type="PROSITE" id="PS51257">
    <property type="entry name" value="PROKAR_LIPOPROTEIN"/>
    <property type="match status" value="1"/>
</dbReference>
<name>A0A8J2XSN4_9BACT</name>
<dbReference type="Pfam" id="PF13517">
    <property type="entry name" value="FG-GAP_3"/>
    <property type="match status" value="4"/>
</dbReference>
<accession>A0A8J2XSN4</accession>
<dbReference type="InterPro" id="IPR027039">
    <property type="entry name" value="Crtac1"/>
</dbReference>
<keyword evidence="1" id="KW-0732">Signal</keyword>